<dbReference type="EMBL" id="JBBHJY010000003">
    <property type="protein sequence ID" value="MEJ6009818.1"/>
    <property type="molecule type" value="Genomic_DNA"/>
</dbReference>
<name>A0ABU8S8M0_9SPHN</name>
<evidence type="ECO:0000313" key="1">
    <source>
        <dbReference type="EMBL" id="MEJ6009818.1"/>
    </source>
</evidence>
<dbReference type="RefSeq" id="WP_339966120.1">
    <property type="nucleotide sequence ID" value="NZ_JBBHJY010000003.1"/>
</dbReference>
<dbReference type="SUPFAM" id="SSF54593">
    <property type="entry name" value="Glyoxalase/Bleomycin resistance protein/Dihydroxybiphenyl dioxygenase"/>
    <property type="match status" value="2"/>
</dbReference>
<dbReference type="Gene3D" id="3.10.180.10">
    <property type="entry name" value="2,3-Dihydroxybiphenyl 1,2-Dioxygenase, domain 1"/>
    <property type="match status" value="2"/>
</dbReference>
<protein>
    <submittedName>
        <fullName evidence="1">VOC family protein</fullName>
    </submittedName>
</protein>
<keyword evidence="2" id="KW-1185">Reference proteome</keyword>
<accession>A0ABU8S8M0</accession>
<evidence type="ECO:0000313" key="2">
    <source>
        <dbReference type="Proteomes" id="UP001379235"/>
    </source>
</evidence>
<organism evidence="1 2">
    <name type="scientific">Novosphingobium aquae</name>
    <dbReference type="NCBI Taxonomy" id="3133435"/>
    <lineage>
        <taxon>Bacteria</taxon>
        <taxon>Pseudomonadati</taxon>
        <taxon>Pseudomonadota</taxon>
        <taxon>Alphaproteobacteria</taxon>
        <taxon>Sphingomonadales</taxon>
        <taxon>Sphingomonadaceae</taxon>
        <taxon>Novosphingobium</taxon>
    </lineage>
</organism>
<sequence length="295" mass="32190">MTLLRCATLVVEDLDATTARYAEWMDYSVVESGSVPTDLAAAWLAHASAGRRYAVMQPQSGEPVFLRFVEGDPVPGYQPIRTYGWAATEICVTDVEAVHQRMLASPFDVIGPPRMLDGYATIKPMQVRGPDAEIVYLTEFAGDDPALALPRPKTLIDRPFIIVHASKHLSAGLTWLRDVLGLLAIDPVSIRYTMIERAFDLTPEDKTAITTAQWPGGETFLEFDQYPDAATERPRHPGALPPGVAIVTMLHPDIARLAGHWLSPPVRREGPVYGGRAVGVLQTPEGALLEVIDAA</sequence>
<dbReference type="InterPro" id="IPR029068">
    <property type="entry name" value="Glyas_Bleomycin-R_OHBP_Dase"/>
</dbReference>
<proteinExistence type="predicted"/>
<comment type="caution">
    <text evidence="1">The sequence shown here is derived from an EMBL/GenBank/DDBJ whole genome shotgun (WGS) entry which is preliminary data.</text>
</comment>
<gene>
    <name evidence="1" type="ORF">WG900_07790</name>
</gene>
<reference evidence="1 2" key="1">
    <citation type="submission" date="2024-03" db="EMBL/GenBank/DDBJ databases">
        <authorList>
            <person name="Jo J.-H."/>
        </authorList>
    </citation>
    <scope>NUCLEOTIDE SEQUENCE [LARGE SCALE GENOMIC DNA]</scope>
    <source>
        <strain evidence="1 2">AS3R-12</strain>
    </source>
</reference>
<dbReference type="Proteomes" id="UP001379235">
    <property type="component" value="Unassembled WGS sequence"/>
</dbReference>